<comment type="caution">
    <text evidence="3">The sequence shown here is derived from an EMBL/GenBank/DDBJ whole genome shotgun (WGS) entry which is preliminary data.</text>
</comment>
<sequence>MARTSTIGPRGTWNRTSARAGAALLAASVASLLLAGCADTGEPEPGVPDDPTWRIDAAGRLDPHLAAEVEKIAEEYDGEAAIALALPGAETDDGPVEAGELSDVSAWSTSKVPVAIAALRENGYEDAAEAGDEDGDDTSDERDESGDGTEAGAASWVVDLIDPMISESDNDAAESAWLSMGGEAAAAKAVNEVLGDGGDARTQFDAWVPPGDVQWELSDQAAFGANLTCIDGAKPVVEAMGEIVDYQSYGLGEIDGARFKGGWGPDYDGGYLSRQFGVIPASGGGVIGVAIAARPGDGTDDTAREMLNDIAHALMERMPHGGDCETAPVTSKRSGEAT</sequence>
<evidence type="ECO:0000256" key="1">
    <source>
        <dbReference type="SAM" id="MobiDB-lite"/>
    </source>
</evidence>
<dbReference type="SUPFAM" id="SSF56601">
    <property type="entry name" value="beta-lactamase/transpeptidase-like"/>
    <property type="match status" value="1"/>
</dbReference>
<keyword evidence="2" id="KW-0732">Signal</keyword>
<evidence type="ECO:0000313" key="3">
    <source>
        <dbReference type="EMBL" id="MEX3529624.1"/>
    </source>
</evidence>
<dbReference type="EMBL" id="JAYWMA010000016">
    <property type="protein sequence ID" value="MEX3529624.1"/>
    <property type="molecule type" value="Genomic_DNA"/>
</dbReference>
<organism evidence="3 4">
    <name type="scientific">Corynebacterium xerosis</name>
    <dbReference type="NCBI Taxonomy" id="1725"/>
    <lineage>
        <taxon>Bacteria</taxon>
        <taxon>Bacillati</taxon>
        <taxon>Actinomycetota</taxon>
        <taxon>Actinomycetes</taxon>
        <taxon>Mycobacteriales</taxon>
        <taxon>Corynebacteriaceae</taxon>
        <taxon>Corynebacterium</taxon>
    </lineage>
</organism>
<evidence type="ECO:0000313" key="4">
    <source>
        <dbReference type="Proteomes" id="UP001558353"/>
    </source>
</evidence>
<feature type="compositionally biased region" description="Acidic residues" evidence="1">
    <location>
        <begin position="127"/>
        <end position="147"/>
    </location>
</feature>
<evidence type="ECO:0008006" key="5">
    <source>
        <dbReference type="Google" id="ProtNLM"/>
    </source>
</evidence>
<dbReference type="RefSeq" id="WP_368522956.1">
    <property type="nucleotide sequence ID" value="NZ_JAYWMA010000016.1"/>
</dbReference>
<accession>A0ABV3UWP0</accession>
<feature type="region of interest" description="Disordered" evidence="1">
    <location>
        <begin position="319"/>
        <end position="338"/>
    </location>
</feature>
<gene>
    <name evidence="3" type="ORF">VVR64_11205</name>
</gene>
<name>A0ABV3UWP0_9CORY</name>
<dbReference type="Proteomes" id="UP001558353">
    <property type="component" value="Unassembled WGS sequence"/>
</dbReference>
<feature type="chain" id="PRO_5045768370" description="Serine hydrolase" evidence="2">
    <location>
        <begin position="36"/>
        <end position="338"/>
    </location>
</feature>
<reference evidence="3 4" key="1">
    <citation type="journal article" date="2024" name="Fungal Genet. Biol.">
        <title>The porcine skin microbiome exhibits broad fungal antagonism.</title>
        <authorList>
            <person name="De La Cruz K.F."/>
            <person name="Townsend E.C."/>
            <person name="Alex Cheong J.Z."/>
            <person name="Salamzade R."/>
            <person name="Liu A."/>
            <person name="Sandstrom S."/>
            <person name="Davila E."/>
            <person name="Huang L."/>
            <person name="Xu K.H."/>
            <person name="Wu S.Y."/>
            <person name="Meudt J.J."/>
            <person name="Shanmuganayagam D."/>
            <person name="Gibson A.L.F."/>
            <person name="Kalan L.R."/>
        </authorList>
    </citation>
    <scope>NUCLEOTIDE SEQUENCE [LARGE SCALE GENOMIC DNA]</scope>
    <source>
        <strain evidence="3 4">LK2569</strain>
    </source>
</reference>
<dbReference type="Gene3D" id="3.40.710.10">
    <property type="entry name" value="DD-peptidase/beta-lactamase superfamily"/>
    <property type="match status" value="1"/>
</dbReference>
<feature type="region of interest" description="Disordered" evidence="1">
    <location>
        <begin position="127"/>
        <end position="153"/>
    </location>
</feature>
<feature type="signal peptide" evidence="2">
    <location>
        <begin position="1"/>
        <end position="35"/>
    </location>
</feature>
<proteinExistence type="predicted"/>
<protein>
    <recommendedName>
        <fullName evidence="5">Serine hydrolase</fullName>
    </recommendedName>
</protein>
<evidence type="ECO:0000256" key="2">
    <source>
        <dbReference type="SAM" id="SignalP"/>
    </source>
</evidence>
<dbReference type="InterPro" id="IPR012338">
    <property type="entry name" value="Beta-lactam/transpept-like"/>
</dbReference>
<keyword evidence="4" id="KW-1185">Reference proteome</keyword>